<dbReference type="Proteomes" id="UP000501346">
    <property type="component" value="Chromosome SeVI"/>
</dbReference>
<name>A0A6C1E605_SACPS</name>
<evidence type="ECO:0000313" key="2">
    <source>
        <dbReference type="EMBL" id="QID84742.1"/>
    </source>
</evidence>
<organism evidence="2 3">
    <name type="scientific">Saccharomyces pastorianus</name>
    <name type="common">Lager yeast</name>
    <name type="synonym">Saccharomyces cerevisiae x Saccharomyces eubayanus</name>
    <dbReference type="NCBI Taxonomy" id="27292"/>
    <lineage>
        <taxon>Eukaryota</taxon>
        <taxon>Fungi</taxon>
        <taxon>Dikarya</taxon>
        <taxon>Ascomycota</taxon>
        <taxon>Saccharomycotina</taxon>
        <taxon>Saccharomycetes</taxon>
        <taxon>Saccharomycetales</taxon>
        <taxon>Saccharomycetaceae</taxon>
        <taxon>Saccharomyces</taxon>
    </lineage>
</organism>
<sequence>MAQEFIYPTKCSYNEQKERLHGLYLLILKSTDNVLKCVKNGGTVTQIGANPSDDNVRTASNNISTREISFSVTFQHYHSDYSRAIDLMSRGRIDAHKLIINWTFLRNSPVFSETLLYGGQGQNRALNPSISSFLPHCGLYIYFAPSFAIYPLVYFYIRSQKVQTKKVSSDSRRKHHTE</sequence>
<reference evidence="2 3" key="1">
    <citation type="journal article" date="2019" name="BMC Genomics">
        <title>Chromosome level assembly and comparative genome analysis confirm lager-brewing yeasts originated from a single hybridization.</title>
        <authorList>
            <person name="Salazar A.N."/>
            <person name="Gorter de Vries A.R."/>
            <person name="van den Broek M."/>
            <person name="Brouwers N."/>
            <person name="de la Torre Cortes P."/>
            <person name="Kuijpers N.G.A."/>
            <person name="Daran J.G."/>
            <person name="Abeel T."/>
        </authorList>
    </citation>
    <scope>NUCLEOTIDE SEQUENCE [LARGE SCALE GENOMIC DNA]</scope>
    <source>
        <strain evidence="2 3">CBS 1483</strain>
    </source>
</reference>
<accession>A0A6C1E605</accession>
<protein>
    <submittedName>
        <fullName evidence="2">Uncharacterized protein</fullName>
    </submittedName>
</protein>
<dbReference type="Gene3D" id="3.90.180.10">
    <property type="entry name" value="Medium-chain alcohol dehydrogenases, catalytic domain"/>
    <property type="match status" value="1"/>
</dbReference>
<dbReference type="AlphaFoldDB" id="A0A6C1E605"/>
<feature type="transmembrane region" description="Helical" evidence="1">
    <location>
        <begin position="139"/>
        <end position="157"/>
    </location>
</feature>
<evidence type="ECO:0000313" key="3">
    <source>
        <dbReference type="Proteomes" id="UP000501346"/>
    </source>
</evidence>
<proteinExistence type="predicted"/>
<keyword evidence="1" id="KW-0472">Membrane</keyword>
<keyword evidence="3" id="KW-1185">Reference proteome</keyword>
<keyword evidence="1" id="KW-0812">Transmembrane</keyword>
<dbReference type="EMBL" id="CP049003">
    <property type="protein sequence ID" value="QID84742.1"/>
    <property type="molecule type" value="Genomic_DNA"/>
</dbReference>
<evidence type="ECO:0000256" key="1">
    <source>
        <dbReference type="SAM" id="Phobius"/>
    </source>
</evidence>
<gene>
    <name evidence="2" type="ORF">GRS66_007266</name>
</gene>
<dbReference type="Gene3D" id="3.40.50.720">
    <property type="entry name" value="NAD(P)-binding Rossmann-like Domain"/>
    <property type="match status" value="1"/>
</dbReference>
<keyword evidence="1" id="KW-1133">Transmembrane helix</keyword>